<sequence length="229" mass="26026">MDEPVRELKYLRKISYFSELEEQQLKKLYNITTLKPIKKGCIIFTEGQKGEAIYFVKTGKVKISKISSVGREYTIKIMEEGDVFGESTLFIGGEYPATAEAIEDSEILELKNKDIEDLILKDTQIALSIIKMLAKRLKYIAVVIENLALRDSVGRTASILLTFARERGTPIKEGILVEIDLKRQELANLAGTSRENITRILSQMDRDGIIKLGKDKILIKDLEELRKML</sequence>
<dbReference type="KEGG" id="tki:TKV_c24530"/>
<proteinExistence type="predicted"/>
<dbReference type="PROSITE" id="PS50042">
    <property type="entry name" value="CNMP_BINDING_3"/>
    <property type="match status" value="1"/>
</dbReference>
<dbReference type="CDD" id="cd00038">
    <property type="entry name" value="CAP_ED"/>
    <property type="match status" value="1"/>
</dbReference>
<dbReference type="RefSeq" id="WP_173402343.1">
    <property type="nucleotide sequence ID" value="NZ_CP009170.1"/>
</dbReference>
<dbReference type="PRINTS" id="PR00034">
    <property type="entry name" value="HTHCRP"/>
</dbReference>
<dbReference type="PROSITE" id="PS51063">
    <property type="entry name" value="HTH_CRP_2"/>
    <property type="match status" value="1"/>
</dbReference>
<dbReference type="InterPro" id="IPR000595">
    <property type="entry name" value="cNMP-bd_dom"/>
</dbReference>
<dbReference type="Pfam" id="PF13545">
    <property type="entry name" value="HTH_Crp_2"/>
    <property type="match status" value="1"/>
</dbReference>
<evidence type="ECO:0000256" key="1">
    <source>
        <dbReference type="ARBA" id="ARBA00023015"/>
    </source>
</evidence>
<protein>
    <submittedName>
        <fullName evidence="6">cAMP-binding protein</fullName>
    </submittedName>
</protein>
<dbReference type="Pfam" id="PF00027">
    <property type="entry name" value="cNMP_binding"/>
    <property type="match status" value="1"/>
</dbReference>
<dbReference type="eggNOG" id="COG0664">
    <property type="taxonomic scope" value="Bacteria"/>
</dbReference>
<dbReference type="GO" id="GO:0003677">
    <property type="term" value="F:DNA binding"/>
    <property type="evidence" value="ECO:0007669"/>
    <property type="project" value="UniProtKB-KW"/>
</dbReference>
<dbReference type="SUPFAM" id="SSF46785">
    <property type="entry name" value="Winged helix' DNA-binding domain"/>
    <property type="match status" value="1"/>
</dbReference>
<dbReference type="SMART" id="SM00419">
    <property type="entry name" value="HTH_CRP"/>
    <property type="match status" value="1"/>
</dbReference>
<gene>
    <name evidence="6" type="ORF">TKV_c24530</name>
</gene>
<dbReference type="InterPro" id="IPR018490">
    <property type="entry name" value="cNMP-bd_dom_sf"/>
</dbReference>
<dbReference type="InterPro" id="IPR036390">
    <property type="entry name" value="WH_DNA-bd_sf"/>
</dbReference>
<dbReference type="Gene3D" id="1.10.10.10">
    <property type="entry name" value="Winged helix-like DNA-binding domain superfamily/Winged helix DNA-binding domain"/>
    <property type="match status" value="1"/>
</dbReference>
<name>A0A097AUU9_THEKI</name>
<keyword evidence="1" id="KW-0805">Transcription regulation</keyword>
<dbReference type="Gene3D" id="2.60.120.10">
    <property type="entry name" value="Jelly Rolls"/>
    <property type="match status" value="1"/>
</dbReference>
<feature type="domain" description="Cyclic nucleotide-binding" evidence="4">
    <location>
        <begin position="16"/>
        <end position="136"/>
    </location>
</feature>
<feature type="domain" description="HTH crp-type" evidence="5">
    <location>
        <begin position="150"/>
        <end position="223"/>
    </location>
</feature>
<keyword evidence="7" id="KW-1185">Reference proteome</keyword>
<dbReference type="AlphaFoldDB" id="A0A097AUU9"/>
<dbReference type="InterPro" id="IPR014710">
    <property type="entry name" value="RmlC-like_jellyroll"/>
</dbReference>
<dbReference type="GO" id="GO:0005829">
    <property type="term" value="C:cytosol"/>
    <property type="evidence" value="ECO:0007669"/>
    <property type="project" value="TreeGrafter"/>
</dbReference>
<dbReference type="STRING" id="2325.TKV_c24530"/>
<keyword evidence="3" id="KW-0804">Transcription</keyword>
<dbReference type="InterPro" id="IPR050397">
    <property type="entry name" value="Env_Response_Regulators"/>
</dbReference>
<dbReference type="GO" id="GO:0003700">
    <property type="term" value="F:DNA-binding transcription factor activity"/>
    <property type="evidence" value="ECO:0007669"/>
    <property type="project" value="TreeGrafter"/>
</dbReference>
<evidence type="ECO:0000259" key="4">
    <source>
        <dbReference type="PROSITE" id="PS50042"/>
    </source>
</evidence>
<dbReference type="InterPro" id="IPR012318">
    <property type="entry name" value="HTH_CRP"/>
</dbReference>
<organism evidence="6 7">
    <name type="scientific">Thermoanaerobacter kivui</name>
    <name type="common">Acetogenium kivui</name>
    <dbReference type="NCBI Taxonomy" id="2325"/>
    <lineage>
        <taxon>Bacteria</taxon>
        <taxon>Bacillati</taxon>
        <taxon>Bacillota</taxon>
        <taxon>Clostridia</taxon>
        <taxon>Thermoanaerobacterales</taxon>
        <taxon>Thermoanaerobacteraceae</taxon>
        <taxon>Thermoanaerobacter</taxon>
    </lineage>
</organism>
<evidence type="ECO:0000256" key="3">
    <source>
        <dbReference type="ARBA" id="ARBA00023163"/>
    </source>
</evidence>
<keyword evidence="2" id="KW-0238">DNA-binding</keyword>
<dbReference type="Proteomes" id="UP000029669">
    <property type="component" value="Chromosome"/>
</dbReference>
<evidence type="ECO:0000256" key="2">
    <source>
        <dbReference type="ARBA" id="ARBA00023125"/>
    </source>
</evidence>
<evidence type="ECO:0000313" key="6">
    <source>
        <dbReference type="EMBL" id="AIS53570.1"/>
    </source>
</evidence>
<dbReference type="PANTHER" id="PTHR24567">
    <property type="entry name" value="CRP FAMILY TRANSCRIPTIONAL REGULATORY PROTEIN"/>
    <property type="match status" value="1"/>
</dbReference>
<accession>A0A097AUU9</accession>
<dbReference type="SMART" id="SM00100">
    <property type="entry name" value="cNMP"/>
    <property type="match status" value="1"/>
</dbReference>
<dbReference type="InterPro" id="IPR036388">
    <property type="entry name" value="WH-like_DNA-bd_sf"/>
</dbReference>
<dbReference type="EMBL" id="CP009170">
    <property type="protein sequence ID" value="AIS53570.1"/>
    <property type="molecule type" value="Genomic_DNA"/>
</dbReference>
<dbReference type="SUPFAM" id="SSF51206">
    <property type="entry name" value="cAMP-binding domain-like"/>
    <property type="match status" value="1"/>
</dbReference>
<dbReference type="HOGENOM" id="CLU_075053_3_2_9"/>
<evidence type="ECO:0000259" key="5">
    <source>
        <dbReference type="PROSITE" id="PS51063"/>
    </source>
</evidence>
<dbReference type="PANTHER" id="PTHR24567:SF74">
    <property type="entry name" value="HTH-TYPE TRANSCRIPTIONAL REGULATOR ARCR"/>
    <property type="match status" value="1"/>
</dbReference>
<reference evidence="7" key="1">
    <citation type="journal article" date="2015" name="Genome Announc.">
        <title>Whole-Genome Sequences of 80 Environmental and Clinical Isolates of Burkholderia pseudomallei.</title>
        <authorList>
            <person name="Johnson S.L."/>
            <person name="Baker A.L."/>
            <person name="Chain P.S."/>
            <person name="Currie B.J."/>
            <person name="Daligault H.E."/>
            <person name="Davenport K.W."/>
            <person name="Davis C.B."/>
            <person name="Inglis T.J."/>
            <person name="Kaestli M."/>
            <person name="Koren S."/>
            <person name="Mayo M."/>
            <person name="Merritt A.J."/>
            <person name="Price E.P."/>
            <person name="Sarovich D.S."/>
            <person name="Warner J."/>
            <person name="Rosovitz M.J."/>
        </authorList>
    </citation>
    <scope>NUCLEOTIDE SEQUENCE [LARGE SCALE GENOMIC DNA]</scope>
    <source>
        <strain evidence="7">DSM 2030</strain>
    </source>
</reference>
<evidence type="ECO:0000313" key="7">
    <source>
        <dbReference type="Proteomes" id="UP000029669"/>
    </source>
</evidence>